<dbReference type="SUPFAM" id="SSF49329">
    <property type="entry name" value="Cu,Zn superoxide dismutase-like"/>
    <property type="match status" value="1"/>
</dbReference>
<evidence type="ECO:0000313" key="6">
    <source>
        <dbReference type="Proteomes" id="UP000800303"/>
    </source>
</evidence>
<evidence type="ECO:0000256" key="3">
    <source>
        <dbReference type="SAM" id="SignalP"/>
    </source>
</evidence>
<organism evidence="5 6">
    <name type="scientific">Saccharibacillus alkalitolerans</name>
    <dbReference type="NCBI Taxonomy" id="2705290"/>
    <lineage>
        <taxon>Bacteria</taxon>
        <taxon>Bacillati</taxon>
        <taxon>Bacillota</taxon>
        <taxon>Bacilli</taxon>
        <taxon>Bacillales</taxon>
        <taxon>Paenibacillaceae</taxon>
        <taxon>Saccharibacillus</taxon>
    </lineage>
</organism>
<accession>A0ABX0F4T7</accession>
<feature type="domain" description="Superoxide dismutase copper/zinc binding" evidence="4">
    <location>
        <begin position="113"/>
        <end position="243"/>
    </location>
</feature>
<reference evidence="5 6" key="1">
    <citation type="submission" date="2020-01" db="EMBL/GenBank/DDBJ databases">
        <title>Polyphasic characterisation and genomic insights into a novel alkali tolerant bacterium VR-M41.</title>
        <authorList>
            <person name="Vemuluri V.R."/>
        </authorList>
    </citation>
    <scope>NUCLEOTIDE SEQUENCE [LARGE SCALE GENOMIC DNA]</scope>
    <source>
        <strain evidence="5 6">VR-M41</strain>
    </source>
</reference>
<sequence>MSKKPLGKRHLAASFLCGAVLFSGLSAAAADTSVTAMASKLTFYAFGERQQAPAPVGSDGSKAPAALTYNGTTYVPVRALGGMLDVPIYWDGTNGAISAGSAKVLVKDAKGAVHGGIDLTEEKGGVRVKVSLSNLPPGPHGIHVHQMPVKNNDFATALGHFNPTKHEHGHDNPKGAHVGDFTKNLTAASDGTAVQEFFLEDANLQPDSPMSIAGRSIIIHAGPDDQKTDPAGDSGDRIAGGNIPK</sequence>
<feature type="compositionally biased region" description="Basic and acidic residues" evidence="2">
    <location>
        <begin position="222"/>
        <end position="236"/>
    </location>
</feature>
<proteinExistence type="inferred from homology"/>
<dbReference type="PANTHER" id="PTHR10003">
    <property type="entry name" value="SUPEROXIDE DISMUTASE CU-ZN -RELATED"/>
    <property type="match status" value="1"/>
</dbReference>
<gene>
    <name evidence="5" type="ORF">GYN08_06825</name>
</gene>
<dbReference type="Gene3D" id="2.60.40.200">
    <property type="entry name" value="Superoxide dismutase, copper/zinc binding domain"/>
    <property type="match status" value="1"/>
</dbReference>
<dbReference type="Pfam" id="PF00080">
    <property type="entry name" value="Sod_Cu"/>
    <property type="match status" value="1"/>
</dbReference>
<dbReference type="RefSeq" id="WP_166273382.1">
    <property type="nucleotide sequence ID" value="NZ_JAAFGS010000002.1"/>
</dbReference>
<evidence type="ECO:0000256" key="2">
    <source>
        <dbReference type="SAM" id="MobiDB-lite"/>
    </source>
</evidence>
<keyword evidence="3" id="KW-0732">Signal</keyword>
<evidence type="ECO:0000256" key="1">
    <source>
        <dbReference type="ARBA" id="ARBA00010457"/>
    </source>
</evidence>
<dbReference type="PRINTS" id="PR00068">
    <property type="entry name" value="CUZNDISMTASE"/>
</dbReference>
<dbReference type="InterPro" id="IPR036423">
    <property type="entry name" value="SOD-like_Cu/Zn_dom_sf"/>
</dbReference>
<feature type="region of interest" description="Disordered" evidence="2">
    <location>
        <begin position="221"/>
        <end position="245"/>
    </location>
</feature>
<dbReference type="CDD" id="cd00305">
    <property type="entry name" value="Cu-Zn_Superoxide_Dismutase"/>
    <property type="match status" value="1"/>
</dbReference>
<feature type="chain" id="PRO_5046245994" evidence="3">
    <location>
        <begin position="30"/>
        <end position="245"/>
    </location>
</feature>
<name>A0ABX0F4T7_9BACL</name>
<protein>
    <submittedName>
        <fullName evidence="5">Superoxide dismutase</fullName>
    </submittedName>
</protein>
<evidence type="ECO:0000259" key="4">
    <source>
        <dbReference type="Pfam" id="PF00080"/>
    </source>
</evidence>
<dbReference type="EMBL" id="JAAFGS010000002">
    <property type="protein sequence ID" value="NGZ75024.1"/>
    <property type="molecule type" value="Genomic_DNA"/>
</dbReference>
<comment type="similarity">
    <text evidence="1">Belongs to the Cu-Zn superoxide dismutase family.</text>
</comment>
<evidence type="ECO:0000313" key="5">
    <source>
        <dbReference type="EMBL" id="NGZ75024.1"/>
    </source>
</evidence>
<comment type="caution">
    <text evidence="5">The sequence shown here is derived from an EMBL/GenBank/DDBJ whole genome shotgun (WGS) entry which is preliminary data.</text>
</comment>
<dbReference type="InterPro" id="IPR001424">
    <property type="entry name" value="SOD_Cu_Zn_dom"/>
</dbReference>
<keyword evidence="6" id="KW-1185">Reference proteome</keyword>
<dbReference type="InterPro" id="IPR024134">
    <property type="entry name" value="SOD_Cu/Zn_/chaperone"/>
</dbReference>
<feature type="signal peptide" evidence="3">
    <location>
        <begin position="1"/>
        <end position="29"/>
    </location>
</feature>
<dbReference type="Proteomes" id="UP000800303">
    <property type="component" value="Unassembled WGS sequence"/>
</dbReference>